<sequence length="276" mass="30967">MSYLSLRNANVVSSKTAPLADDDIRRVAPSIFADGKHESRSDRYTYIPTIDVLNGLRKEGFQPYMAMQTRVRDDGKREHTKHLLRLRHVDHVVDVGQEVNEIVLLNSHDGSSAYQMRAGVHRFICSNGLVVGDDFADIRIPHKGNVIDQVIEGAFTVLDTFENVDTQRDSMKALTLDDGEQKAFARAALALRYDDTVAPAPVTDTDLLSIRRMDDRAPDLWTTFNRVQENIIKGGVRGRNATGKRVTTRAVNGIDQGIKLNRALWVLAEEMRKLKA</sequence>
<dbReference type="Pfam" id="PF06067">
    <property type="entry name" value="DUF932"/>
    <property type="match status" value="1"/>
</dbReference>
<reference evidence="1 2" key="1">
    <citation type="submission" date="2019-11" db="EMBL/GenBank/DDBJ databases">
        <title>Phenotypic characterization of an OXA-22 and OXA-60 co-producing Ralstonia pickettii clinical strain.</title>
        <authorList>
            <person name="He F."/>
        </authorList>
    </citation>
    <scope>NUCLEOTIDE SEQUENCE [LARGE SCALE GENOMIC DNA]</scope>
    <source>
        <strain evidence="1 2">PSLESD1</strain>
    </source>
</reference>
<comment type="caution">
    <text evidence="1">The sequence shown here is derived from an EMBL/GenBank/DDBJ whole genome shotgun (WGS) entry which is preliminary data.</text>
</comment>
<dbReference type="Proteomes" id="UP000441032">
    <property type="component" value="Unassembled WGS sequence"/>
</dbReference>
<dbReference type="EMBL" id="WJYN01000016">
    <property type="protein sequence ID" value="MRT01624.1"/>
    <property type="molecule type" value="Genomic_DNA"/>
</dbReference>
<gene>
    <name evidence="1" type="ORF">GJQ57_23545</name>
</gene>
<evidence type="ECO:0000313" key="2">
    <source>
        <dbReference type="Proteomes" id="UP000441032"/>
    </source>
</evidence>
<accession>A0A7X2HS25</accession>
<name>A0A7X2HS25_RALPI</name>
<evidence type="ECO:0000313" key="1">
    <source>
        <dbReference type="EMBL" id="MRT01624.1"/>
    </source>
</evidence>
<proteinExistence type="predicted"/>
<organism evidence="1 2">
    <name type="scientific">Ralstonia pickettii</name>
    <name type="common">Burkholderia pickettii</name>
    <dbReference type="NCBI Taxonomy" id="329"/>
    <lineage>
        <taxon>Bacteria</taxon>
        <taxon>Pseudomonadati</taxon>
        <taxon>Pseudomonadota</taxon>
        <taxon>Betaproteobacteria</taxon>
        <taxon>Burkholderiales</taxon>
        <taxon>Burkholderiaceae</taxon>
        <taxon>Ralstonia</taxon>
    </lineage>
</organism>
<dbReference type="RefSeq" id="WP_154209137.1">
    <property type="nucleotide sequence ID" value="NZ_WJYN01000016.1"/>
</dbReference>
<protein>
    <submittedName>
        <fullName evidence="1">DUF932 domain-containing protein</fullName>
    </submittedName>
</protein>
<dbReference type="AlphaFoldDB" id="A0A7X2HS25"/>
<dbReference type="InterPro" id="IPR026325">
    <property type="entry name" value="DUF932"/>
</dbReference>